<sequence length="146" mass="15893">MKKTLTVHVSQIKVVVATILIIFAAAANPADYIVEITPQNEDTCATDVYVVGDNGCENNQCGSDAACLCAKQKDNINFMLTHFEEKMFKLKFSNDSPLAKNCGKNFKKGSENCKVKDEVLPGDSYDYEVVMEGCGAGTDPKIIISN</sequence>
<evidence type="ECO:0000313" key="3">
    <source>
        <dbReference type="Proteomes" id="UP001203212"/>
    </source>
</evidence>
<gene>
    <name evidence="2" type="ORF">L2689_07625</name>
</gene>
<dbReference type="RefSeq" id="WP_188840465.1">
    <property type="nucleotide sequence ID" value="NZ_BMOT01000003.1"/>
</dbReference>
<dbReference type="Proteomes" id="UP001203212">
    <property type="component" value="Unassembled WGS sequence"/>
</dbReference>
<dbReference type="EMBL" id="JAKILK010000003">
    <property type="protein sequence ID" value="MCL1117118.1"/>
    <property type="molecule type" value="Genomic_DNA"/>
</dbReference>
<evidence type="ECO:0008006" key="4">
    <source>
        <dbReference type="Google" id="ProtNLM"/>
    </source>
</evidence>
<evidence type="ECO:0000313" key="2">
    <source>
        <dbReference type="EMBL" id="MCL1117118.1"/>
    </source>
</evidence>
<accession>A0ABT0L064</accession>
<protein>
    <recommendedName>
        <fullName evidence="4">Secreted protein</fullName>
    </recommendedName>
</protein>
<evidence type="ECO:0000256" key="1">
    <source>
        <dbReference type="SAM" id="SignalP"/>
    </source>
</evidence>
<comment type="caution">
    <text evidence="2">The sequence shown here is derived from an EMBL/GenBank/DDBJ whole genome shotgun (WGS) entry which is preliminary data.</text>
</comment>
<feature type="chain" id="PRO_5047410580" description="Secreted protein" evidence="1">
    <location>
        <begin position="30"/>
        <end position="146"/>
    </location>
</feature>
<proteinExistence type="predicted"/>
<name>A0ABT0L064_9GAMM</name>
<keyword evidence="1" id="KW-0732">Signal</keyword>
<reference evidence="2 3" key="1">
    <citation type="submission" date="2022-01" db="EMBL/GenBank/DDBJ databases">
        <title>Whole genome-based taxonomy of the Shewanellaceae.</title>
        <authorList>
            <person name="Martin-Rodriguez A.J."/>
        </authorList>
    </citation>
    <scope>NUCLEOTIDE SEQUENCE [LARGE SCALE GENOMIC DNA]</scope>
    <source>
        <strain evidence="2 3">JCM 17801</strain>
    </source>
</reference>
<organism evidence="2 3">
    <name type="scientific">Shewanella aestuarii</name>
    <dbReference type="NCBI Taxonomy" id="1028752"/>
    <lineage>
        <taxon>Bacteria</taxon>
        <taxon>Pseudomonadati</taxon>
        <taxon>Pseudomonadota</taxon>
        <taxon>Gammaproteobacteria</taxon>
        <taxon>Alteromonadales</taxon>
        <taxon>Shewanellaceae</taxon>
        <taxon>Shewanella</taxon>
    </lineage>
</organism>
<feature type="signal peptide" evidence="1">
    <location>
        <begin position="1"/>
        <end position="29"/>
    </location>
</feature>
<keyword evidence="3" id="KW-1185">Reference proteome</keyword>